<dbReference type="Proteomes" id="UP001589683">
    <property type="component" value="Unassembled WGS sequence"/>
</dbReference>
<protein>
    <recommendedName>
        <fullName evidence="3">DUF1127 domain-containing protein</fullName>
    </recommendedName>
</protein>
<accession>A0ABV5JCA5</accession>
<name>A0ABV5JCA5_9RHOB</name>
<dbReference type="EMBL" id="JBHMEA010000014">
    <property type="protein sequence ID" value="MFB9231097.1"/>
    <property type="molecule type" value="Genomic_DNA"/>
</dbReference>
<keyword evidence="2" id="KW-1185">Reference proteome</keyword>
<gene>
    <name evidence="1" type="ORF">ACFFUT_04760</name>
</gene>
<dbReference type="RefSeq" id="WP_213891241.1">
    <property type="nucleotide sequence ID" value="NZ_JAGFNU010000022.1"/>
</dbReference>
<evidence type="ECO:0000313" key="1">
    <source>
        <dbReference type="EMBL" id="MFB9231097.1"/>
    </source>
</evidence>
<comment type="caution">
    <text evidence="1">The sequence shown here is derived from an EMBL/GenBank/DDBJ whole genome shotgun (WGS) entry which is preliminary data.</text>
</comment>
<evidence type="ECO:0000313" key="2">
    <source>
        <dbReference type="Proteomes" id="UP001589683"/>
    </source>
</evidence>
<sequence length="74" mass="8761">MENIYQRKFEAIETPDVRGNFTLSARRRKALKALMRLFEPQLNLNHLNARLREDAGIDEHELERSTVARMPLIR</sequence>
<proteinExistence type="predicted"/>
<reference evidence="1 2" key="1">
    <citation type="submission" date="2024-09" db="EMBL/GenBank/DDBJ databases">
        <authorList>
            <person name="Sun Q."/>
            <person name="Mori K."/>
        </authorList>
    </citation>
    <scope>NUCLEOTIDE SEQUENCE [LARGE SCALE GENOMIC DNA]</scope>
    <source>
        <strain evidence="1 2">CECT 8726</strain>
    </source>
</reference>
<evidence type="ECO:0008006" key="3">
    <source>
        <dbReference type="Google" id="ProtNLM"/>
    </source>
</evidence>
<organism evidence="1 2">
    <name type="scientific">Pseudohalocynthiibacter aestuariivivens</name>
    <dbReference type="NCBI Taxonomy" id="1591409"/>
    <lineage>
        <taxon>Bacteria</taxon>
        <taxon>Pseudomonadati</taxon>
        <taxon>Pseudomonadota</taxon>
        <taxon>Alphaproteobacteria</taxon>
        <taxon>Rhodobacterales</taxon>
        <taxon>Paracoccaceae</taxon>
        <taxon>Pseudohalocynthiibacter</taxon>
    </lineage>
</organism>